<dbReference type="Proteomes" id="UP000005953">
    <property type="component" value="Unassembled WGS sequence"/>
</dbReference>
<keyword evidence="3 6" id="KW-0812">Transmembrane</keyword>
<dbReference type="STRING" id="314283.MED297_16269"/>
<comment type="caution">
    <text evidence="7">The sequence shown here is derived from an EMBL/GenBank/DDBJ whole genome shotgun (WGS) entry which is preliminary data.</text>
</comment>
<reference evidence="7 8" key="1">
    <citation type="submission" date="2006-02" db="EMBL/GenBank/DDBJ databases">
        <authorList>
            <person name="Pinhassi J."/>
            <person name="Pedros-Alio C."/>
            <person name="Ferriera S."/>
            <person name="Johnson J."/>
            <person name="Kravitz S."/>
            <person name="Halpern A."/>
            <person name="Remington K."/>
            <person name="Beeson K."/>
            <person name="Tran B."/>
            <person name="Rogers Y.-H."/>
            <person name="Friedman R."/>
            <person name="Venter J.C."/>
        </authorList>
    </citation>
    <scope>NUCLEOTIDE SEQUENCE [LARGE SCALE GENOMIC DNA]</scope>
    <source>
        <strain evidence="7 8">MED297</strain>
    </source>
</reference>
<accession>A4BDX2</accession>
<evidence type="ECO:0000256" key="5">
    <source>
        <dbReference type="ARBA" id="ARBA00023136"/>
    </source>
</evidence>
<dbReference type="HOGENOM" id="CLU_125878_1_0_6"/>
<gene>
    <name evidence="7" type="ORF">MED297_16269</name>
</gene>
<dbReference type="EMBL" id="AAOE01000008">
    <property type="protein sequence ID" value="EAR09731.1"/>
    <property type="molecule type" value="Genomic_DNA"/>
</dbReference>
<dbReference type="InterPro" id="IPR012902">
    <property type="entry name" value="N_methyl_site"/>
</dbReference>
<keyword evidence="5 6" id="KW-0472">Membrane</keyword>
<keyword evidence="2" id="KW-0488">Methylation</keyword>
<dbReference type="Pfam" id="PF07963">
    <property type="entry name" value="N_methyl"/>
    <property type="match status" value="1"/>
</dbReference>
<dbReference type="NCBIfam" id="TIGR02532">
    <property type="entry name" value="IV_pilin_GFxxxE"/>
    <property type="match status" value="1"/>
</dbReference>
<dbReference type="OrthoDB" id="6196116at2"/>
<dbReference type="GO" id="GO:0016020">
    <property type="term" value="C:membrane"/>
    <property type="evidence" value="ECO:0007669"/>
    <property type="project" value="UniProtKB-SubCell"/>
</dbReference>
<dbReference type="PRINTS" id="PR00885">
    <property type="entry name" value="BCTERIALGSPH"/>
</dbReference>
<evidence type="ECO:0000256" key="1">
    <source>
        <dbReference type="ARBA" id="ARBA00004167"/>
    </source>
</evidence>
<dbReference type="GO" id="GO:0015628">
    <property type="term" value="P:protein secretion by the type II secretion system"/>
    <property type="evidence" value="ECO:0007669"/>
    <property type="project" value="InterPro"/>
</dbReference>
<evidence type="ECO:0000313" key="7">
    <source>
        <dbReference type="EMBL" id="EAR09731.1"/>
    </source>
</evidence>
<comment type="subcellular location">
    <subcellularLocation>
        <location evidence="1">Membrane</location>
        <topology evidence="1">Single-pass membrane protein</topology>
    </subcellularLocation>
</comment>
<dbReference type="GO" id="GO:0015627">
    <property type="term" value="C:type II protein secretion system complex"/>
    <property type="evidence" value="ECO:0007669"/>
    <property type="project" value="InterPro"/>
</dbReference>
<dbReference type="RefSeq" id="WP_008043501.1">
    <property type="nucleotide sequence ID" value="NZ_CH724150.1"/>
</dbReference>
<dbReference type="InterPro" id="IPR002416">
    <property type="entry name" value="T2SS_protein-GspH"/>
</dbReference>
<evidence type="ECO:0000256" key="4">
    <source>
        <dbReference type="ARBA" id="ARBA00022989"/>
    </source>
</evidence>
<feature type="transmembrane region" description="Helical" evidence="6">
    <location>
        <begin position="12"/>
        <end position="34"/>
    </location>
</feature>
<dbReference type="AlphaFoldDB" id="A4BDX2"/>
<evidence type="ECO:0000313" key="8">
    <source>
        <dbReference type="Proteomes" id="UP000005953"/>
    </source>
</evidence>
<organism evidence="7 8">
    <name type="scientific">Reinekea blandensis MED297</name>
    <dbReference type="NCBI Taxonomy" id="314283"/>
    <lineage>
        <taxon>Bacteria</taxon>
        <taxon>Pseudomonadati</taxon>
        <taxon>Pseudomonadota</taxon>
        <taxon>Gammaproteobacteria</taxon>
        <taxon>Oceanospirillales</taxon>
        <taxon>Saccharospirillaceae</taxon>
        <taxon>Reinekea</taxon>
    </lineage>
</organism>
<evidence type="ECO:0000256" key="3">
    <source>
        <dbReference type="ARBA" id="ARBA00022692"/>
    </source>
</evidence>
<dbReference type="SUPFAM" id="SSF54523">
    <property type="entry name" value="Pili subunits"/>
    <property type="match status" value="1"/>
</dbReference>
<keyword evidence="4 6" id="KW-1133">Transmembrane helix</keyword>
<evidence type="ECO:0000256" key="2">
    <source>
        <dbReference type="ARBA" id="ARBA00022481"/>
    </source>
</evidence>
<evidence type="ECO:0000256" key="6">
    <source>
        <dbReference type="SAM" id="Phobius"/>
    </source>
</evidence>
<dbReference type="Gene3D" id="3.55.40.10">
    <property type="entry name" value="minor pseudopilin epsh domain"/>
    <property type="match status" value="1"/>
</dbReference>
<dbReference type="InterPro" id="IPR045584">
    <property type="entry name" value="Pilin-like"/>
</dbReference>
<sequence length="185" mass="21079">MTAHHRHKQSGFSLLEVMIVVLIIAIGAATVRLLTVSENPLDDVEKQGHAFEFWFGQQLDRALLSGQEVGLYITEHDIAALSWREGDPNLGENDFMWEQESTWTIPVGDDVTVELLLDNQSRDWIPLESEIPEDPLDLSPHIILLPSEEYQPSFTLFMSHEADREQQITVVGDGYNRLKVARDER</sequence>
<keyword evidence="8" id="KW-1185">Reference proteome</keyword>
<proteinExistence type="predicted"/>
<name>A4BDX2_9GAMM</name>
<protein>
    <submittedName>
        <fullName evidence="7">General secretion pathway protein H</fullName>
    </submittedName>
</protein>
<dbReference type="PROSITE" id="PS00409">
    <property type="entry name" value="PROKAR_NTER_METHYL"/>
    <property type="match status" value="1"/>
</dbReference>